<proteinExistence type="predicted"/>
<sequence>MIDSVNDIKKEKTIKSFLSNLLNYIFVNGLLVSIYYLVGMDYFWPIGSIVGWGIGLVIHGVYVYRVNKNKKENKDG</sequence>
<keyword evidence="1" id="KW-1133">Transmembrane helix</keyword>
<evidence type="ECO:0000313" key="3">
    <source>
        <dbReference type="EMBL" id="TFJ27499.1"/>
    </source>
</evidence>
<feature type="domain" description="2TM" evidence="2">
    <location>
        <begin position="10"/>
        <end position="68"/>
    </location>
</feature>
<dbReference type="STRING" id="2748.CDIV41_140147"/>
<gene>
    <name evidence="3" type="ORF">CKN69_06535</name>
</gene>
<feature type="transmembrane region" description="Helical" evidence="1">
    <location>
        <begin position="21"/>
        <end position="38"/>
    </location>
</feature>
<comment type="caution">
    <text evidence="3">The sequence shown here is derived from an EMBL/GenBank/DDBJ whole genome shotgun (WGS) entry which is preliminary data.</text>
</comment>
<dbReference type="RefSeq" id="WP_074401580.1">
    <property type="nucleotide sequence ID" value="NZ_CBCPKG010000003.1"/>
</dbReference>
<dbReference type="Proteomes" id="UP000297938">
    <property type="component" value="Unassembled WGS sequence"/>
</dbReference>
<keyword evidence="1" id="KW-0812">Transmembrane</keyword>
<organism evidence="3 4">
    <name type="scientific">Carnobacterium divergens</name>
    <name type="common">Lactobacillus divergens</name>
    <dbReference type="NCBI Taxonomy" id="2748"/>
    <lineage>
        <taxon>Bacteria</taxon>
        <taxon>Bacillati</taxon>
        <taxon>Bacillota</taxon>
        <taxon>Bacilli</taxon>
        <taxon>Lactobacillales</taxon>
        <taxon>Carnobacteriaceae</taxon>
        <taxon>Carnobacterium</taxon>
    </lineage>
</organism>
<reference evidence="3 4" key="1">
    <citation type="journal article" date="2018" name="Int. J. Food Microbiol.">
        <title>Growth of Carnobacterium spp. isolated from chilled vacuum-packaged meat under relevant acidic conditions.</title>
        <authorList>
            <person name="Zhang P."/>
            <person name="Badoni M."/>
            <person name="Ganzle M."/>
            <person name="Yang X."/>
        </authorList>
    </citation>
    <scope>NUCLEOTIDE SEQUENCE [LARGE SCALE GENOMIC DNA]</scope>
    <source>
        <strain evidence="3 4">B2</strain>
    </source>
</reference>
<evidence type="ECO:0000313" key="4">
    <source>
        <dbReference type="Proteomes" id="UP000297938"/>
    </source>
</evidence>
<evidence type="ECO:0000259" key="2">
    <source>
        <dbReference type="Pfam" id="PF13239"/>
    </source>
</evidence>
<dbReference type="EMBL" id="NRPP01000010">
    <property type="protein sequence ID" value="TFJ27499.1"/>
    <property type="molecule type" value="Genomic_DNA"/>
</dbReference>
<dbReference type="InterPro" id="IPR025698">
    <property type="entry name" value="2TM_dom"/>
</dbReference>
<dbReference type="Pfam" id="PF13239">
    <property type="entry name" value="2TM"/>
    <property type="match status" value="1"/>
</dbReference>
<feature type="transmembrane region" description="Helical" evidence="1">
    <location>
        <begin position="44"/>
        <end position="64"/>
    </location>
</feature>
<name>A0A2R8A3I1_CARDV</name>
<protein>
    <recommendedName>
        <fullName evidence="2">2TM domain-containing protein</fullName>
    </recommendedName>
</protein>
<evidence type="ECO:0000256" key="1">
    <source>
        <dbReference type="SAM" id="Phobius"/>
    </source>
</evidence>
<accession>A0A2R8A3I1</accession>
<keyword evidence="1" id="KW-0472">Membrane</keyword>
<dbReference type="AlphaFoldDB" id="A0A2R8A3I1"/>